<dbReference type="PROSITE" id="PS51273">
    <property type="entry name" value="GATASE_TYPE_1"/>
    <property type="match status" value="1"/>
</dbReference>
<accession>A0A382UYA2</accession>
<protein>
    <submittedName>
        <fullName evidence="1">Uncharacterized protein</fullName>
    </submittedName>
</protein>
<dbReference type="Pfam" id="PF07722">
    <property type="entry name" value="Peptidase_C26"/>
    <property type="match status" value="1"/>
</dbReference>
<dbReference type="AlphaFoldDB" id="A0A382UYA2"/>
<organism evidence="1">
    <name type="scientific">marine metagenome</name>
    <dbReference type="NCBI Taxonomy" id="408172"/>
    <lineage>
        <taxon>unclassified sequences</taxon>
        <taxon>metagenomes</taxon>
        <taxon>ecological metagenomes</taxon>
    </lineage>
</organism>
<dbReference type="PANTHER" id="PTHR43235">
    <property type="entry name" value="GLUTAMINE AMIDOTRANSFERASE PB2B2.05-RELATED"/>
    <property type="match status" value="1"/>
</dbReference>
<sequence length="236" mass="26752">MSNSDVLRAGYSPMISSDALVIGISMRRIQASGYIDPREAMSTDWFRCVQDLFPQAVILPIPNIKECVSALLARVNFNGMILSNGNDIGSEPERDETERIILNHCLEHEIPLIGVCRGFHFILNEFGVPLCEKVEGHVNEQHQVSLVDNFFQKQELASHKSVNSFHRQGVLLESLKGPLKPLAKSSDGLLEGFYHQSKPLIAIQWHVERPHQDEDFSKTLLKDLFLKGCFWNKKEK</sequence>
<evidence type="ECO:0000313" key="1">
    <source>
        <dbReference type="EMBL" id="SVD39246.1"/>
    </source>
</evidence>
<dbReference type="SUPFAM" id="SSF52317">
    <property type="entry name" value="Class I glutamine amidotransferase-like"/>
    <property type="match status" value="1"/>
</dbReference>
<dbReference type="EMBL" id="UINC01147743">
    <property type="protein sequence ID" value="SVD39246.1"/>
    <property type="molecule type" value="Genomic_DNA"/>
</dbReference>
<reference evidence="1" key="1">
    <citation type="submission" date="2018-05" db="EMBL/GenBank/DDBJ databases">
        <authorList>
            <person name="Lanie J.A."/>
            <person name="Ng W.-L."/>
            <person name="Kazmierczak K.M."/>
            <person name="Andrzejewski T.M."/>
            <person name="Davidsen T.M."/>
            <person name="Wayne K.J."/>
            <person name="Tettelin H."/>
            <person name="Glass J.I."/>
            <person name="Rusch D."/>
            <person name="Podicherti R."/>
            <person name="Tsui H.-C.T."/>
            <person name="Winkler M.E."/>
        </authorList>
    </citation>
    <scope>NUCLEOTIDE SEQUENCE</scope>
</reference>
<dbReference type="Gene3D" id="3.40.50.880">
    <property type="match status" value="1"/>
</dbReference>
<dbReference type="InterPro" id="IPR029062">
    <property type="entry name" value="Class_I_gatase-like"/>
</dbReference>
<name>A0A382UYA2_9ZZZZ</name>
<dbReference type="GO" id="GO:0016811">
    <property type="term" value="F:hydrolase activity, acting on carbon-nitrogen (but not peptide) bonds, in linear amides"/>
    <property type="evidence" value="ECO:0007669"/>
    <property type="project" value="InterPro"/>
</dbReference>
<proteinExistence type="predicted"/>
<gene>
    <name evidence="1" type="ORF">METZ01_LOCUS392100</name>
</gene>
<dbReference type="InterPro" id="IPR044668">
    <property type="entry name" value="PuuD-like"/>
</dbReference>
<dbReference type="PANTHER" id="PTHR43235:SF1">
    <property type="entry name" value="GLUTAMINE AMIDOTRANSFERASE PB2B2.05-RELATED"/>
    <property type="match status" value="1"/>
</dbReference>
<dbReference type="InterPro" id="IPR011697">
    <property type="entry name" value="Peptidase_C26"/>
</dbReference>
<dbReference type="GO" id="GO:0005829">
    <property type="term" value="C:cytosol"/>
    <property type="evidence" value="ECO:0007669"/>
    <property type="project" value="TreeGrafter"/>
</dbReference>